<dbReference type="Pfam" id="PF20118">
    <property type="entry name" value="DUF6508"/>
    <property type="match status" value="1"/>
</dbReference>
<keyword evidence="3" id="KW-1185">Reference proteome</keyword>
<feature type="region of interest" description="Disordered" evidence="1">
    <location>
        <begin position="1"/>
        <end position="23"/>
    </location>
</feature>
<comment type="caution">
    <text evidence="2">The sequence shown here is derived from an EMBL/GenBank/DDBJ whole genome shotgun (WGS) entry which is preliminary data.</text>
</comment>
<dbReference type="AlphaFoldDB" id="A0A370I991"/>
<sequence>MTEDESEKGRRVGLSPQPVDGPDDAALEARLRAVSPEQWDRLWRAVDAVIDDPGSHARWITPERLPDGSMRLPWVRYSDTMFEISRVLHESDLIVGFAWMRWRDGIERYLGKPDAVAAAPIADVLRLLTAIERGDRFTEGTTAGALNDGTLPAAWRALRTWHDRQRRPSESRWRRIVRRVGRGAF</sequence>
<evidence type="ECO:0000313" key="2">
    <source>
        <dbReference type="EMBL" id="RDI67289.1"/>
    </source>
</evidence>
<evidence type="ECO:0000313" key="3">
    <source>
        <dbReference type="Proteomes" id="UP000254869"/>
    </source>
</evidence>
<accession>A0A370I991</accession>
<dbReference type="STRING" id="1210086.GCA_001613105_04270"/>
<name>A0A370I991_9NOCA</name>
<protein>
    <submittedName>
        <fullName evidence="2">Uncharacterized protein</fullName>
    </submittedName>
</protein>
<gene>
    <name evidence="2" type="ORF">DFR76_103360</name>
</gene>
<evidence type="ECO:0000256" key="1">
    <source>
        <dbReference type="SAM" id="MobiDB-lite"/>
    </source>
</evidence>
<dbReference type="RefSeq" id="WP_068000301.1">
    <property type="nucleotide sequence ID" value="NZ_QQBC01000003.1"/>
</dbReference>
<reference evidence="2 3" key="1">
    <citation type="submission" date="2018-07" db="EMBL/GenBank/DDBJ databases">
        <title>Genomic Encyclopedia of Type Strains, Phase IV (KMG-IV): sequencing the most valuable type-strain genomes for metagenomic binning, comparative biology and taxonomic classification.</title>
        <authorList>
            <person name="Goeker M."/>
        </authorList>
    </citation>
    <scope>NUCLEOTIDE SEQUENCE [LARGE SCALE GENOMIC DNA]</scope>
    <source>
        <strain evidence="2 3">DSM 44290</strain>
    </source>
</reference>
<dbReference type="Proteomes" id="UP000254869">
    <property type="component" value="Unassembled WGS sequence"/>
</dbReference>
<organism evidence="2 3">
    <name type="scientific">Nocardia pseudobrasiliensis</name>
    <dbReference type="NCBI Taxonomy" id="45979"/>
    <lineage>
        <taxon>Bacteria</taxon>
        <taxon>Bacillati</taxon>
        <taxon>Actinomycetota</taxon>
        <taxon>Actinomycetes</taxon>
        <taxon>Mycobacteriales</taxon>
        <taxon>Nocardiaceae</taxon>
        <taxon>Nocardia</taxon>
    </lineage>
</organism>
<dbReference type="InterPro" id="IPR045425">
    <property type="entry name" value="DUF6508"/>
</dbReference>
<proteinExistence type="predicted"/>
<dbReference type="EMBL" id="QQBC01000003">
    <property type="protein sequence ID" value="RDI67289.1"/>
    <property type="molecule type" value="Genomic_DNA"/>
</dbReference>